<protein>
    <submittedName>
        <fullName evidence="3">Unannotated protein</fullName>
    </submittedName>
</protein>
<gene>
    <name evidence="2" type="ORF">UFOPK1446_00133</name>
    <name evidence="3" type="ORF">UFOPK1939_01001</name>
</gene>
<dbReference type="InterPro" id="IPR036513">
    <property type="entry name" value="STAS_dom_sf"/>
</dbReference>
<evidence type="ECO:0000313" key="2">
    <source>
        <dbReference type="EMBL" id="CAB4535860.1"/>
    </source>
</evidence>
<evidence type="ECO:0000313" key="3">
    <source>
        <dbReference type="EMBL" id="CAB4627054.1"/>
    </source>
</evidence>
<accession>A0A6J6IRJ8</accession>
<feature type="domain" description="STAS" evidence="1">
    <location>
        <begin position="10"/>
        <end position="109"/>
    </location>
</feature>
<dbReference type="PANTHER" id="PTHR33495">
    <property type="entry name" value="ANTI-SIGMA FACTOR ANTAGONIST TM_1081-RELATED-RELATED"/>
    <property type="match status" value="1"/>
</dbReference>
<organism evidence="3">
    <name type="scientific">freshwater metagenome</name>
    <dbReference type="NCBI Taxonomy" id="449393"/>
    <lineage>
        <taxon>unclassified sequences</taxon>
        <taxon>metagenomes</taxon>
        <taxon>ecological metagenomes</taxon>
    </lineage>
</organism>
<reference evidence="3" key="1">
    <citation type="submission" date="2020-05" db="EMBL/GenBank/DDBJ databases">
        <authorList>
            <person name="Chiriac C."/>
            <person name="Salcher M."/>
            <person name="Ghai R."/>
            <person name="Kavagutti S V."/>
        </authorList>
    </citation>
    <scope>NUCLEOTIDE SEQUENCE</scope>
</reference>
<evidence type="ECO:0000259" key="1">
    <source>
        <dbReference type="PROSITE" id="PS50801"/>
    </source>
</evidence>
<dbReference type="EMBL" id="CAEZVF010000172">
    <property type="protein sequence ID" value="CAB4627054.1"/>
    <property type="molecule type" value="Genomic_DNA"/>
</dbReference>
<dbReference type="AlphaFoldDB" id="A0A6J6IRJ8"/>
<name>A0A6J6IRJ8_9ZZZZ</name>
<dbReference type="InterPro" id="IPR002645">
    <property type="entry name" value="STAS_dom"/>
</dbReference>
<dbReference type="PROSITE" id="PS50801">
    <property type="entry name" value="STAS"/>
    <property type="match status" value="1"/>
</dbReference>
<dbReference type="EMBL" id="CAEZSO010000014">
    <property type="protein sequence ID" value="CAB4535860.1"/>
    <property type="molecule type" value="Genomic_DNA"/>
</dbReference>
<dbReference type="CDD" id="cd07043">
    <property type="entry name" value="STAS_anti-anti-sigma_factors"/>
    <property type="match status" value="1"/>
</dbReference>
<sequence length="109" mass="11842">MSNRFADSGVIVMPDHLDAGNSADVRRLLHEAVDHCIGDLRIDVAHLDVIDAAGLGVLVGTRRRADLVGVNIVLIDVPPRLHRLLAVTRLSRLFTYESVLLPADQSITA</sequence>
<dbReference type="SUPFAM" id="SSF52091">
    <property type="entry name" value="SpoIIaa-like"/>
    <property type="match status" value="1"/>
</dbReference>
<dbReference type="PANTHER" id="PTHR33495:SF2">
    <property type="entry name" value="ANTI-SIGMA FACTOR ANTAGONIST TM_1081-RELATED"/>
    <property type="match status" value="1"/>
</dbReference>
<dbReference type="Pfam" id="PF01740">
    <property type="entry name" value="STAS"/>
    <property type="match status" value="1"/>
</dbReference>
<proteinExistence type="predicted"/>
<dbReference type="Gene3D" id="3.30.750.24">
    <property type="entry name" value="STAS domain"/>
    <property type="match status" value="1"/>
</dbReference>
<dbReference type="GO" id="GO:0043856">
    <property type="term" value="F:anti-sigma factor antagonist activity"/>
    <property type="evidence" value="ECO:0007669"/>
    <property type="project" value="TreeGrafter"/>
</dbReference>